<comment type="subunit">
    <text evidence="1">Self-associates forming complexes of several hundred monomers.</text>
</comment>
<evidence type="ECO:0000256" key="1">
    <source>
        <dbReference type="ARBA" id="ARBA00011764"/>
    </source>
</evidence>
<dbReference type="Proteomes" id="UP001153737">
    <property type="component" value="Chromosome 4"/>
</dbReference>
<keyword evidence="3" id="KW-0805">Transcription regulation</keyword>
<evidence type="ECO:0000313" key="8">
    <source>
        <dbReference type="Proteomes" id="UP001153737"/>
    </source>
</evidence>
<evidence type="ECO:0000256" key="3">
    <source>
        <dbReference type="ARBA" id="ARBA00023015"/>
    </source>
</evidence>
<accession>A0A9P0DK86</accession>
<organism evidence="7 8">
    <name type="scientific">Phaedon cochleariae</name>
    <name type="common">Mustard beetle</name>
    <dbReference type="NCBI Taxonomy" id="80249"/>
    <lineage>
        <taxon>Eukaryota</taxon>
        <taxon>Metazoa</taxon>
        <taxon>Ecdysozoa</taxon>
        <taxon>Arthropoda</taxon>
        <taxon>Hexapoda</taxon>
        <taxon>Insecta</taxon>
        <taxon>Pterygota</taxon>
        <taxon>Neoptera</taxon>
        <taxon>Endopterygota</taxon>
        <taxon>Coleoptera</taxon>
        <taxon>Polyphaga</taxon>
        <taxon>Cucujiformia</taxon>
        <taxon>Chrysomeloidea</taxon>
        <taxon>Chrysomelidae</taxon>
        <taxon>Chrysomelinae</taxon>
        <taxon>Chrysomelini</taxon>
        <taxon>Phaedon</taxon>
    </lineage>
</organism>
<evidence type="ECO:0000259" key="6">
    <source>
        <dbReference type="Pfam" id="PF13873"/>
    </source>
</evidence>
<keyword evidence="4" id="KW-0804">Transcription</keyword>
<dbReference type="AlphaFoldDB" id="A0A9P0DK86"/>
<dbReference type="EMBL" id="OU896710">
    <property type="protein sequence ID" value="CAH1164403.1"/>
    <property type="molecule type" value="Genomic_DNA"/>
</dbReference>
<gene>
    <name evidence="7" type="ORF">PHAECO_LOCUS8056</name>
</gene>
<reference evidence="7" key="2">
    <citation type="submission" date="2022-10" db="EMBL/GenBank/DDBJ databases">
        <authorList>
            <consortium name="ENA_rothamsted_submissions"/>
            <consortium name="culmorum"/>
            <person name="King R."/>
        </authorList>
    </citation>
    <scope>NUCLEOTIDE SEQUENCE</scope>
</reference>
<dbReference type="Pfam" id="PF13873">
    <property type="entry name" value="Myb_DNA-bind_5"/>
    <property type="match status" value="1"/>
</dbReference>
<feature type="domain" description="Myb/SANT-like DNA-binding" evidence="6">
    <location>
        <begin position="10"/>
        <end position="79"/>
    </location>
</feature>
<evidence type="ECO:0000256" key="2">
    <source>
        <dbReference type="ARBA" id="ARBA00016807"/>
    </source>
</evidence>
<sequence>MAKKYCGHATTKQKEHLIEIMNNDEELRKGRFTNSFTRKDMNLRWENIADQLNAIPGGNKTAEQWKRTWKDMKMSAKRKNTMIKTYRNGTGGGPPPVNDLDEVDKAVIKILEPTLLEGDTDIQESDCIIHFEGDLNSVTIHENDPTDNYMEGSNDAVTCETNVKTNTNTSNEQVFQQGTKPKRQVISRRKRLEQHQKSTDRLVVLTERKLKIKEEYYKKKLEILEKSGEQLRRIADFLSQLNSNIAELI</sequence>
<dbReference type="InterPro" id="IPR028002">
    <property type="entry name" value="Myb_DNA-bind_5"/>
</dbReference>
<dbReference type="PANTHER" id="PTHR23098:SF16">
    <property type="entry name" value="REGULATORY PROTEIN ZESTE"/>
    <property type="match status" value="1"/>
</dbReference>
<comment type="function">
    <text evidence="5">Involved in transvection phenomena (= synapsis-dependent gene expression), where the synaptic pairing of chromosomes carrying genes with which zeste interacts influences the expression of these genes. Zeste binds to DNA and stimulates transcription from a nearby promoter.</text>
</comment>
<evidence type="ECO:0000313" key="7">
    <source>
        <dbReference type="EMBL" id="CAH1164403.1"/>
    </source>
</evidence>
<proteinExistence type="predicted"/>
<reference evidence="7" key="1">
    <citation type="submission" date="2022-01" db="EMBL/GenBank/DDBJ databases">
        <authorList>
            <person name="King R."/>
        </authorList>
    </citation>
    <scope>NUCLEOTIDE SEQUENCE</scope>
</reference>
<evidence type="ECO:0000256" key="5">
    <source>
        <dbReference type="ARBA" id="ARBA00025466"/>
    </source>
</evidence>
<keyword evidence="8" id="KW-1185">Reference proteome</keyword>
<name>A0A9P0DK86_PHACE</name>
<dbReference type="GO" id="GO:0005634">
    <property type="term" value="C:nucleus"/>
    <property type="evidence" value="ECO:0007669"/>
    <property type="project" value="TreeGrafter"/>
</dbReference>
<protein>
    <recommendedName>
        <fullName evidence="2">Regulatory protein zeste</fullName>
    </recommendedName>
</protein>
<evidence type="ECO:0000256" key="4">
    <source>
        <dbReference type="ARBA" id="ARBA00023163"/>
    </source>
</evidence>
<dbReference type="OrthoDB" id="7543230at2759"/>
<dbReference type="PANTHER" id="PTHR23098">
    <property type="entry name" value="AGAP001331-PA-RELATED"/>
    <property type="match status" value="1"/>
</dbReference>